<evidence type="ECO:0000256" key="6">
    <source>
        <dbReference type="ARBA" id="ARBA00022989"/>
    </source>
</evidence>
<dbReference type="Gene3D" id="3.90.550.10">
    <property type="entry name" value="Spore Coat Polysaccharide Biosynthesis Protein SpsA, Chain A"/>
    <property type="match status" value="1"/>
</dbReference>
<dbReference type="STRING" id="1802668.A2831_00545"/>
<evidence type="ECO:0000256" key="3">
    <source>
        <dbReference type="ARBA" id="ARBA00022679"/>
    </source>
</evidence>
<dbReference type="GO" id="GO:0016757">
    <property type="term" value="F:glycosyltransferase activity"/>
    <property type="evidence" value="ECO:0007669"/>
    <property type="project" value="UniProtKB-KW"/>
</dbReference>
<dbReference type="InterPro" id="IPR001173">
    <property type="entry name" value="Glyco_trans_2-like"/>
</dbReference>
<comment type="caution">
    <text evidence="10">The sequence shown here is derived from an EMBL/GenBank/DDBJ whole genome shotgun (WGS) entry which is preliminary data.</text>
</comment>
<dbReference type="InterPro" id="IPR029044">
    <property type="entry name" value="Nucleotide-diphossugar_trans"/>
</dbReference>
<evidence type="ECO:0000256" key="7">
    <source>
        <dbReference type="ARBA" id="ARBA00023136"/>
    </source>
</evidence>
<keyword evidence="3" id="KW-0808">Transferase</keyword>
<dbReference type="AlphaFoldDB" id="A0A1F8EXR1"/>
<dbReference type="EMBL" id="MGJI01000006">
    <property type="protein sequence ID" value="OGN05657.1"/>
    <property type="molecule type" value="Genomic_DNA"/>
</dbReference>
<evidence type="ECO:0000313" key="11">
    <source>
        <dbReference type="Proteomes" id="UP000177507"/>
    </source>
</evidence>
<keyword evidence="1" id="KW-1003">Cell membrane</keyword>
<reference evidence="10 11" key="1">
    <citation type="journal article" date="2016" name="Nat. Commun.">
        <title>Thousands of microbial genomes shed light on interconnected biogeochemical processes in an aquifer system.</title>
        <authorList>
            <person name="Anantharaman K."/>
            <person name="Brown C.T."/>
            <person name="Hug L.A."/>
            <person name="Sharon I."/>
            <person name="Castelle C.J."/>
            <person name="Probst A.J."/>
            <person name="Thomas B.C."/>
            <person name="Singh A."/>
            <person name="Wilkins M.J."/>
            <person name="Karaoz U."/>
            <person name="Brodie E.L."/>
            <person name="Williams K.H."/>
            <person name="Hubbard S.S."/>
            <person name="Banfield J.F."/>
        </authorList>
    </citation>
    <scope>NUCLEOTIDE SEQUENCE [LARGE SCALE GENOMIC DNA]</scope>
</reference>
<dbReference type="PANTHER" id="PTHR48090">
    <property type="entry name" value="UNDECAPRENYL-PHOSPHATE 4-DEOXY-4-FORMAMIDO-L-ARABINOSE TRANSFERASE-RELATED"/>
    <property type="match status" value="1"/>
</dbReference>
<protein>
    <recommendedName>
        <fullName evidence="9">Glycosyltransferase 2-like domain-containing protein</fullName>
    </recommendedName>
</protein>
<evidence type="ECO:0000256" key="2">
    <source>
        <dbReference type="ARBA" id="ARBA00022676"/>
    </source>
</evidence>
<evidence type="ECO:0000256" key="1">
    <source>
        <dbReference type="ARBA" id="ARBA00022475"/>
    </source>
</evidence>
<name>A0A1F8EXR1_9BACT</name>
<accession>A0A1F8EXR1</accession>
<proteinExistence type="predicted"/>
<dbReference type="Pfam" id="PF00535">
    <property type="entry name" value="Glycos_transf_2"/>
    <property type="match status" value="1"/>
</dbReference>
<feature type="domain" description="Glycosyltransferase 2-like" evidence="9">
    <location>
        <begin position="24"/>
        <end position="184"/>
    </location>
</feature>
<dbReference type="CDD" id="cd04187">
    <property type="entry name" value="DPM1_like_bac"/>
    <property type="match status" value="1"/>
</dbReference>
<evidence type="ECO:0000259" key="9">
    <source>
        <dbReference type="Pfam" id="PF00535"/>
    </source>
</evidence>
<keyword evidence="4 8" id="KW-0812">Transmembrane</keyword>
<organism evidence="10 11">
    <name type="scientific">Candidatus Yanofskybacteria bacterium RIFCSPHIGHO2_01_FULL_44_17</name>
    <dbReference type="NCBI Taxonomy" id="1802668"/>
    <lineage>
        <taxon>Bacteria</taxon>
        <taxon>Candidatus Yanofskyibacteriota</taxon>
    </lineage>
</organism>
<evidence type="ECO:0000256" key="8">
    <source>
        <dbReference type="SAM" id="Phobius"/>
    </source>
</evidence>
<dbReference type="InterPro" id="IPR050256">
    <property type="entry name" value="Glycosyltransferase_2"/>
</dbReference>
<keyword evidence="6 8" id="KW-1133">Transmembrane helix</keyword>
<feature type="transmembrane region" description="Helical" evidence="8">
    <location>
        <begin position="279"/>
        <end position="304"/>
    </location>
</feature>
<gene>
    <name evidence="10" type="ORF">A2831_00545</name>
</gene>
<dbReference type="SUPFAM" id="SSF53448">
    <property type="entry name" value="Nucleotide-diphospho-sugar transferases"/>
    <property type="match status" value="1"/>
</dbReference>
<dbReference type="GO" id="GO:0009103">
    <property type="term" value="P:lipopolysaccharide biosynthetic process"/>
    <property type="evidence" value="ECO:0007669"/>
    <property type="project" value="UniProtKB-KW"/>
</dbReference>
<dbReference type="GO" id="GO:0005886">
    <property type="term" value="C:plasma membrane"/>
    <property type="evidence" value="ECO:0007669"/>
    <property type="project" value="TreeGrafter"/>
</dbReference>
<evidence type="ECO:0000256" key="4">
    <source>
        <dbReference type="ARBA" id="ARBA00022692"/>
    </source>
</evidence>
<keyword evidence="7 8" id="KW-0472">Membrane</keyword>
<feature type="transmembrane region" description="Helical" evidence="8">
    <location>
        <begin position="247"/>
        <end position="273"/>
    </location>
</feature>
<evidence type="ECO:0000256" key="5">
    <source>
        <dbReference type="ARBA" id="ARBA00022985"/>
    </source>
</evidence>
<dbReference type="Proteomes" id="UP000177507">
    <property type="component" value="Unassembled WGS sequence"/>
</dbReference>
<dbReference type="PANTHER" id="PTHR48090:SF3">
    <property type="entry name" value="UNDECAPRENYL-PHOSPHATE 4-DEOXY-4-FORMAMIDO-L-ARABINOSE TRANSFERASE"/>
    <property type="match status" value="1"/>
</dbReference>
<sequence length="335" mass="37972">MLVNYKPAFLFAKVWLMLTNKKISVIVACYNDAGSVDDMYRRVTAVMAQITPNYEIIYVNDSSPDNAIEVLREKATRDSRFVVVDHARNFGADISYTSGLAVCTGDAAILLDGDIQDPPELFPEFVKKWLEGYEVVYGVRKKRKEGLLKRIGYKAYYRILKKMSYINIPLDSGNYGLMDRKVIDVLNSLPETDRFLRGLRAWAGFKSVGIPYDRDQRFSGQSASGLAIYIREAKRGIFSFSHFPIELITMLAIVMTCLTLMAIAAYIVLAIFYSAPKGFLTLLIIPMILASIQFLILAVIAEYVGRIFIEAKQRPKYVIREIINDPSKHRDKLGE</sequence>
<keyword evidence="5" id="KW-0448">Lipopolysaccharide biosynthesis</keyword>
<keyword evidence="2" id="KW-0328">Glycosyltransferase</keyword>
<evidence type="ECO:0000313" key="10">
    <source>
        <dbReference type="EMBL" id="OGN05657.1"/>
    </source>
</evidence>